<keyword evidence="5 18" id="KW-0813">Transport</keyword>
<dbReference type="InterPro" id="IPR002429">
    <property type="entry name" value="CcO_II-like_C"/>
</dbReference>
<feature type="domain" description="Cytochrome oxidase subunit II transmembrane region profile" evidence="21">
    <location>
        <begin position="1"/>
        <end position="76"/>
    </location>
</feature>
<dbReference type="PANTHER" id="PTHR22888">
    <property type="entry name" value="CYTOCHROME C OXIDASE, SUBUNIT II"/>
    <property type="match status" value="1"/>
</dbReference>
<feature type="domain" description="Cytochrome oxidase subunit II copper A binding" evidence="20">
    <location>
        <begin position="77"/>
        <end position="193"/>
    </location>
</feature>
<evidence type="ECO:0000256" key="14">
    <source>
        <dbReference type="ARBA" id="ARBA00023008"/>
    </source>
</evidence>
<evidence type="ECO:0000256" key="17">
    <source>
        <dbReference type="ARBA" id="ARBA00049512"/>
    </source>
</evidence>
<dbReference type="PROSITE" id="PS50857">
    <property type="entry name" value="COX2_CUA"/>
    <property type="match status" value="1"/>
</dbReference>
<dbReference type="Pfam" id="PF02790">
    <property type="entry name" value="COX2_TM"/>
    <property type="match status" value="1"/>
</dbReference>
<proteinExistence type="inferred from homology"/>
<evidence type="ECO:0000256" key="10">
    <source>
        <dbReference type="ARBA" id="ARBA00022842"/>
    </source>
</evidence>
<evidence type="ECO:0000313" key="22">
    <source>
        <dbReference type="EMBL" id="UXN44115.1"/>
    </source>
</evidence>
<evidence type="ECO:0000256" key="5">
    <source>
        <dbReference type="ARBA" id="ARBA00022448"/>
    </source>
</evidence>
<evidence type="ECO:0000256" key="6">
    <source>
        <dbReference type="ARBA" id="ARBA00022660"/>
    </source>
</evidence>
<evidence type="ECO:0000256" key="18">
    <source>
        <dbReference type="RuleBase" id="RU000457"/>
    </source>
</evidence>
<comment type="function">
    <text evidence="18">Component of the cytochrome c oxidase, the last enzyme in the mitochondrial electron transport chain which drives oxidative phosphorylation. The respiratory chain contains 3 multisubunit complexes succinate dehydrogenase (complex II, CII), ubiquinol-cytochrome c oxidoreductase (cytochrome b-c1 complex, complex III, CIII) and cytochrome c oxidase (complex IV, CIV), that cooperate to transfer electrons derived from NADH and succinate to molecular oxygen, creating an electrochemical gradient over the inner membrane that drives transmembrane transport and the ATP synthase. Cytochrome c oxidase is the component of the respiratory chain that catalyzes the reduction of oxygen to water. Electrons originating from reduced cytochrome c in the intermembrane space (IMS) are transferred via the dinuclear copper A center (CU(A)) of subunit 2 and heme A of subunit 1 to the active site in subunit 1, a binuclear center (BNC) formed by heme A3 and copper B (CU(B)). The BNC reduces molecular oxygen to 2 water molecules using 4 electrons from cytochrome c in the IMS and 4 protons from the mitochondrial matrix.</text>
</comment>
<accession>A0A977S5G7</accession>
<evidence type="ECO:0000256" key="7">
    <source>
        <dbReference type="ARBA" id="ARBA00022692"/>
    </source>
</evidence>
<dbReference type="GeneID" id="76313182"/>
<keyword evidence="14 18" id="KW-0186">Copper</keyword>
<keyword evidence="16 18" id="KW-0472">Membrane</keyword>
<evidence type="ECO:0000256" key="1">
    <source>
        <dbReference type="ARBA" id="ARBA00004448"/>
    </source>
</evidence>
<evidence type="ECO:0000256" key="19">
    <source>
        <dbReference type="SAM" id="Phobius"/>
    </source>
</evidence>
<dbReference type="AlphaFoldDB" id="A0A977S5G7"/>
<evidence type="ECO:0000256" key="8">
    <source>
        <dbReference type="ARBA" id="ARBA00022723"/>
    </source>
</evidence>
<evidence type="ECO:0000256" key="4">
    <source>
        <dbReference type="ARBA" id="ARBA00015946"/>
    </source>
</evidence>
<dbReference type="PRINTS" id="PR01166">
    <property type="entry name" value="CYCOXIDASEII"/>
</dbReference>
<dbReference type="Gene3D" id="2.60.40.420">
    <property type="entry name" value="Cupredoxins - blue copper proteins"/>
    <property type="match status" value="1"/>
</dbReference>
<comment type="subcellular location">
    <subcellularLocation>
        <location evidence="1 18">Mitochondrion inner membrane</location>
        <topology evidence="1 18">Multi-pass membrane protein</topology>
    </subcellularLocation>
</comment>
<dbReference type="GO" id="GO:0042773">
    <property type="term" value="P:ATP synthesis coupled electron transport"/>
    <property type="evidence" value="ECO:0007669"/>
    <property type="project" value="TreeGrafter"/>
</dbReference>
<dbReference type="PROSITE" id="PS50999">
    <property type="entry name" value="COX2_TM"/>
    <property type="match status" value="1"/>
</dbReference>
<evidence type="ECO:0000256" key="13">
    <source>
        <dbReference type="ARBA" id="ARBA00022989"/>
    </source>
</evidence>
<dbReference type="InterPro" id="IPR011759">
    <property type="entry name" value="Cyt_c_oxidase_su2_TM_dom"/>
</dbReference>
<keyword evidence="12 18" id="KW-0249">Electron transport</keyword>
<keyword evidence="11" id="KW-1278">Translocase</keyword>
<keyword evidence="9 18" id="KW-0999">Mitochondrion inner membrane</keyword>
<sequence>MMEHLIMFHDHSMIIILFISCLMLMSIILNFYKKPFTKFIMESQNMELLWTMTPSIMLMFIASPSMKLLYMTEDSFSPSISIKSTGFQWYWSYESNMFNETESFLENSNFMRLLDTNYNIMIPSMMPIRLIATSADVIHSWTIPSLGIKADAMPGRLNQMNLIINHPTMLIGQCSEICGSNHSFMPINIKVTN</sequence>
<dbReference type="SUPFAM" id="SSF81464">
    <property type="entry name" value="Cytochrome c oxidase subunit II-like, transmembrane region"/>
    <property type="match status" value="1"/>
</dbReference>
<dbReference type="SUPFAM" id="SSF49503">
    <property type="entry name" value="Cupredoxins"/>
    <property type="match status" value="1"/>
</dbReference>
<evidence type="ECO:0000256" key="11">
    <source>
        <dbReference type="ARBA" id="ARBA00022967"/>
    </source>
</evidence>
<evidence type="ECO:0000259" key="20">
    <source>
        <dbReference type="PROSITE" id="PS50857"/>
    </source>
</evidence>
<dbReference type="PANTHER" id="PTHR22888:SF9">
    <property type="entry name" value="CYTOCHROME C OXIDASE SUBUNIT 2"/>
    <property type="match status" value="1"/>
</dbReference>
<keyword evidence="6 18" id="KW-0679">Respiratory chain</keyword>
<evidence type="ECO:0000256" key="2">
    <source>
        <dbReference type="ARBA" id="ARBA00007866"/>
    </source>
</evidence>
<keyword evidence="10" id="KW-0460">Magnesium</keyword>
<reference evidence="22" key="1">
    <citation type="submission" date="2021-10" db="EMBL/GenBank/DDBJ databases">
        <authorList>
            <person name="Fang Y."/>
            <person name="Sun E."/>
            <person name="Yang Q."/>
        </authorList>
    </citation>
    <scope>NUCLEOTIDE SEQUENCE</scope>
</reference>
<evidence type="ECO:0000259" key="21">
    <source>
        <dbReference type="PROSITE" id="PS50999"/>
    </source>
</evidence>
<dbReference type="PROSITE" id="PS00078">
    <property type="entry name" value="COX2"/>
    <property type="match status" value="1"/>
</dbReference>
<keyword evidence="7 18" id="KW-0812">Transmembrane</keyword>
<evidence type="ECO:0000256" key="16">
    <source>
        <dbReference type="ARBA" id="ARBA00023136"/>
    </source>
</evidence>
<dbReference type="Gene3D" id="1.10.287.90">
    <property type="match status" value="1"/>
</dbReference>
<comment type="similarity">
    <text evidence="2 18">Belongs to the cytochrome c oxidase subunit 2 family.</text>
</comment>
<keyword evidence="15 18" id="KW-0496">Mitochondrion</keyword>
<evidence type="ECO:0000256" key="9">
    <source>
        <dbReference type="ARBA" id="ARBA00022792"/>
    </source>
</evidence>
<evidence type="ECO:0000256" key="3">
    <source>
        <dbReference type="ARBA" id="ARBA00011164"/>
    </source>
</evidence>
<dbReference type="RefSeq" id="YP_010516614.1">
    <property type="nucleotide sequence ID" value="NC_067576.1"/>
</dbReference>
<feature type="transmembrane region" description="Helical" evidence="19">
    <location>
        <begin position="12"/>
        <end position="32"/>
    </location>
</feature>
<dbReference type="InterPro" id="IPR001505">
    <property type="entry name" value="Copper_CuA"/>
</dbReference>
<dbReference type="Pfam" id="PF00116">
    <property type="entry name" value="COX2"/>
    <property type="match status" value="1"/>
</dbReference>
<gene>
    <name evidence="22" type="primary">COX2</name>
</gene>
<evidence type="ECO:0000256" key="12">
    <source>
        <dbReference type="ARBA" id="ARBA00022982"/>
    </source>
</evidence>
<comment type="catalytic activity">
    <reaction evidence="17">
        <text>4 Fe(II)-[cytochrome c] + O2 + 8 H(+)(in) = 4 Fe(III)-[cytochrome c] + 2 H2O + 4 H(+)(out)</text>
        <dbReference type="Rhea" id="RHEA:11436"/>
        <dbReference type="Rhea" id="RHEA-COMP:10350"/>
        <dbReference type="Rhea" id="RHEA-COMP:14399"/>
        <dbReference type="ChEBI" id="CHEBI:15377"/>
        <dbReference type="ChEBI" id="CHEBI:15378"/>
        <dbReference type="ChEBI" id="CHEBI:15379"/>
        <dbReference type="ChEBI" id="CHEBI:29033"/>
        <dbReference type="ChEBI" id="CHEBI:29034"/>
        <dbReference type="EC" id="7.1.1.9"/>
    </reaction>
    <physiologicalReaction direction="left-to-right" evidence="17">
        <dbReference type="Rhea" id="RHEA:11437"/>
    </physiologicalReaction>
</comment>
<comment type="cofactor">
    <cofactor evidence="18">
        <name>Cu cation</name>
        <dbReference type="ChEBI" id="CHEBI:23378"/>
    </cofactor>
    <text evidence="18">Binds a copper A center.</text>
</comment>
<name>A0A977S5G7_9ACAR</name>
<dbReference type="GO" id="GO:0005507">
    <property type="term" value="F:copper ion binding"/>
    <property type="evidence" value="ECO:0007669"/>
    <property type="project" value="InterPro"/>
</dbReference>
<geneLocation type="mitochondrion" evidence="22"/>
<organism evidence="22">
    <name type="scientific">Spinibdella lignicola</name>
    <dbReference type="NCBI Taxonomy" id="2872682"/>
    <lineage>
        <taxon>Eukaryota</taxon>
        <taxon>Metazoa</taxon>
        <taxon>Ecdysozoa</taxon>
        <taxon>Arthropoda</taxon>
        <taxon>Chelicerata</taxon>
        <taxon>Arachnida</taxon>
        <taxon>Acari</taxon>
        <taxon>Acariformes</taxon>
        <taxon>Trombidiformes</taxon>
        <taxon>Prostigmata</taxon>
        <taxon>Eupodina</taxon>
        <taxon>Bdelloidea</taxon>
        <taxon>Bdellidae</taxon>
        <taxon>Spinibdella</taxon>
    </lineage>
</organism>
<protein>
    <recommendedName>
        <fullName evidence="4 18">Cytochrome c oxidase subunit 2</fullName>
    </recommendedName>
</protein>
<comment type="subunit">
    <text evidence="3">Component of the cytochrome c oxidase (complex IV, CIV), a multisubunit enzyme composed of a catalytic core of 3 subunits and several supernumerary subunits. The complex exists as a monomer or a dimer and forms supercomplexes (SCs) in the inner mitochondrial membrane with ubiquinol-cytochrome c oxidoreductase (cytochrome b-c1 complex, complex III, CIII).</text>
</comment>
<keyword evidence="13 19" id="KW-1133">Transmembrane helix</keyword>
<evidence type="ECO:0000256" key="15">
    <source>
        <dbReference type="ARBA" id="ARBA00023128"/>
    </source>
</evidence>
<dbReference type="InterPro" id="IPR036257">
    <property type="entry name" value="Cyt_c_oxidase_su2_TM_sf"/>
</dbReference>
<keyword evidence="8 18" id="KW-0479">Metal-binding</keyword>
<dbReference type="InterPro" id="IPR045187">
    <property type="entry name" value="CcO_II"/>
</dbReference>
<dbReference type="GO" id="GO:0004129">
    <property type="term" value="F:cytochrome-c oxidase activity"/>
    <property type="evidence" value="ECO:0007669"/>
    <property type="project" value="UniProtKB-EC"/>
</dbReference>
<dbReference type="CTD" id="4513"/>
<dbReference type="EMBL" id="OK637290">
    <property type="protein sequence ID" value="UXN44115.1"/>
    <property type="molecule type" value="Genomic_DNA"/>
</dbReference>
<dbReference type="InterPro" id="IPR008972">
    <property type="entry name" value="Cupredoxin"/>
</dbReference>
<dbReference type="GO" id="GO:0005743">
    <property type="term" value="C:mitochondrial inner membrane"/>
    <property type="evidence" value="ECO:0007669"/>
    <property type="project" value="UniProtKB-SubCell"/>
</dbReference>